<dbReference type="Gramene" id="QL07p043503:mrna">
    <property type="protein sequence ID" value="QL07p043503:mrna"/>
    <property type="gene ID" value="QL07p043503"/>
</dbReference>
<dbReference type="InParanoid" id="A0A7N2R8B8"/>
<sequence length="215" mass="24326">MVSFMRMRQICVLRWFNFIKGFHVGPVNTTGIRVSHLLFVDDTILFYDASRDLLLSIRLALTCFQGFTGLKVNVGKSEIVPIGELFLCSTNKEASIFDVLSPQVGGSDRVWNLRFYRKFNDWELSVSFSFLHLIQSQVPRGGGSDSLCWSLNGSGKWEVGSLTLGLFIIRFEMLLLLISLGRAFGKSSVQYWHSIAQRGNILFIALIKQIFATPF</sequence>
<protein>
    <recommendedName>
        <fullName evidence="3">Reverse transcriptase domain-containing protein</fullName>
    </recommendedName>
</protein>
<reference evidence="1 2" key="1">
    <citation type="journal article" date="2016" name="G3 (Bethesda)">
        <title>First Draft Assembly and Annotation of the Genome of a California Endemic Oak Quercus lobata Nee (Fagaceae).</title>
        <authorList>
            <person name="Sork V.L."/>
            <person name="Fitz-Gibbon S.T."/>
            <person name="Puiu D."/>
            <person name="Crepeau M."/>
            <person name="Gugger P.F."/>
            <person name="Sherman R."/>
            <person name="Stevens K."/>
            <person name="Langley C.H."/>
            <person name="Pellegrini M."/>
            <person name="Salzberg S.L."/>
        </authorList>
    </citation>
    <scope>NUCLEOTIDE SEQUENCE [LARGE SCALE GENOMIC DNA]</scope>
    <source>
        <strain evidence="1 2">cv. SW786</strain>
    </source>
</reference>
<dbReference type="AlphaFoldDB" id="A0A7N2R8B8"/>
<organism evidence="1 2">
    <name type="scientific">Quercus lobata</name>
    <name type="common">Valley oak</name>
    <dbReference type="NCBI Taxonomy" id="97700"/>
    <lineage>
        <taxon>Eukaryota</taxon>
        <taxon>Viridiplantae</taxon>
        <taxon>Streptophyta</taxon>
        <taxon>Embryophyta</taxon>
        <taxon>Tracheophyta</taxon>
        <taxon>Spermatophyta</taxon>
        <taxon>Magnoliopsida</taxon>
        <taxon>eudicotyledons</taxon>
        <taxon>Gunneridae</taxon>
        <taxon>Pentapetalae</taxon>
        <taxon>rosids</taxon>
        <taxon>fabids</taxon>
        <taxon>Fagales</taxon>
        <taxon>Fagaceae</taxon>
        <taxon>Quercus</taxon>
    </lineage>
</organism>
<evidence type="ECO:0000313" key="2">
    <source>
        <dbReference type="Proteomes" id="UP000594261"/>
    </source>
</evidence>
<evidence type="ECO:0000313" key="1">
    <source>
        <dbReference type="EnsemblPlants" id="QL07p043503:mrna"/>
    </source>
</evidence>
<dbReference type="EMBL" id="LRBV02000007">
    <property type="status" value="NOT_ANNOTATED_CDS"/>
    <property type="molecule type" value="Genomic_DNA"/>
</dbReference>
<evidence type="ECO:0008006" key="3">
    <source>
        <dbReference type="Google" id="ProtNLM"/>
    </source>
</evidence>
<name>A0A7N2R8B8_QUELO</name>
<keyword evidence="2" id="KW-1185">Reference proteome</keyword>
<dbReference type="EnsemblPlants" id="QL07p043503:mrna">
    <property type="protein sequence ID" value="QL07p043503:mrna"/>
    <property type="gene ID" value="QL07p043503"/>
</dbReference>
<accession>A0A7N2R8B8</accession>
<proteinExistence type="predicted"/>
<dbReference type="Proteomes" id="UP000594261">
    <property type="component" value="Chromosome 7"/>
</dbReference>
<reference evidence="1" key="2">
    <citation type="submission" date="2021-01" db="UniProtKB">
        <authorList>
            <consortium name="EnsemblPlants"/>
        </authorList>
    </citation>
    <scope>IDENTIFICATION</scope>
</reference>